<keyword evidence="1" id="KW-0812">Transmembrane</keyword>
<keyword evidence="1" id="KW-1133">Transmembrane helix</keyword>
<name>A0A2T5HY29_9PROT</name>
<gene>
    <name evidence="2" type="ORF">C8R26_11770</name>
</gene>
<evidence type="ECO:0000256" key="1">
    <source>
        <dbReference type="SAM" id="Phobius"/>
    </source>
</evidence>
<feature type="transmembrane region" description="Helical" evidence="1">
    <location>
        <begin position="59"/>
        <end position="82"/>
    </location>
</feature>
<dbReference type="RefSeq" id="WP_107803732.1">
    <property type="nucleotide sequence ID" value="NZ_QAOI01000017.1"/>
</dbReference>
<dbReference type="AlphaFoldDB" id="A0A2T5HY29"/>
<keyword evidence="1" id="KW-0472">Membrane</keyword>
<reference evidence="2 3" key="1">
    <citation type="submission" date="2018-04" db="EMBL/GenBank/DDBJ databases">
        <title>Active sludge and wastewater microbial communities from Klosterneuburg, Austria.</title>
        <authorList>
            <person name="Wagner M."/>
        </authorList>
    </citation>
    <scope>NUCLEOTIDE SEQUENCE [LARGE SCALE GENOMIC DNA]</scope>
    <source>
        <strain evidence="2 3">Nm49</strain>
    </source>
</reference>
<accession>A0A2T5HY29</accession>
<feature type="transmembrane region" description="Helical" evidence="1">
    <location>
        <begin position="6"/>
        <end position="25"/>
    </location>
</feature>
<protein>
    <submittedName>
        <fullName evidence="2">Uncharacterized protein DUF2523</fullName>
    </submittedName>
</protein>
<evidence type="ECO:0000313" key="2">
    <source>
        <dbReference type="EMBL" id="PTQ76477.1"/>
    </source>
</evidence>
<dbReference type="Proteomes" id="UP000244128">
    <property type="component" value="Unassembled WGS sequence"/>
</dbReference>
<evidence type="ECO:0000313" key="3">
    <source>
        <dbReference type="Proteomes" id="UP000244128"/>
    </source>
</evidence>
<dbReference type="Pfam" id="PF10734">
    <property type="entry name" value="DUF2523"/>
    <property type="match status" value="1"/>
</dbReference>
<proteinExistence type="predicted"/>
<comment type="caution">
    <text evidence="2">The sequence shown here is derived from an EMBL/GenBank/DDBJ whole genome shotgun (WGS) entry which is preliminary data.</text>
</comment>
<dbReference type="EMBL" id="QAOI01000017">
    <property type="protein sequence ID" value="PTQ76477.1"/>
    <property type="molecule type" value="Genomic_DNA"/>
</dbReference>
<sequence length="97" mass="10179">MFNLLIIPLGAFLSSYVGFLAVRALMGLGIGLISYGAISVAFEALFSQALGIYNSIPAVALQIINLAGFGQGIGIIMGAITFRMTFMLLPKIGVIPK</sequence>
<feature type="transmembrane region" description="Helical" evidence="1">
    <location>
        <begin position="32"/>
        <end position="53"/>
    </location>
</feature>
<organism evidence="2 3">
    <name type="scientific">Nitrosomonas oligotropha</name>
    <dbReference type="NCBI Taxonomy" id="42354"/>
    <lineage>
        <taxon>Bacteria</taxon>
        <taxon>Pseudomonadati</taxon>
        <taxon>Pseudomonadota</taxon>
        <taxon>Betaproteobacteria</taxon>
        <taxon>Nitrosomonadales</taxon>
        <taxon>Nitrosomonadaceae</taxon>
        <taxon>Nitrosomonas</taxon>
    </lineage>
</organism>
<dbReference type="InterPro" id="IPR019670">
    <property type="entry name" value="DUF2523"/>
</dbReference>